<dbReference type="InterPro" id="IPR040976">
    <property type="entry name" value="Pkinase_fungal"/>
</dbReference>
<dbReference type="GO" id="GO:0005524">
    <property type="term" value="F:ATP binding"/>
    <property type="evidence" value="ECO:0007669"/>
    <property type="project" value="InterPro"/>
</dbReference>
<dbReference type="InterPro" id="IPR011009">
    <property type="entry name" value="Kinase-like_dom_sf"/>
</dbReference>
<reference evidence="2" key="1">
    <citation type="journal article" date="2020" name="New Phytol.">
        <title>Comparative genomics reveals dynamic genome evolution in host specialist ectomycorrhizal fungi.</title>
        <authorList>
            <person name="Lofgren L.A."/>
            <person name="Nguyen N.H."/>
            <person name="Vilgalys R."/>
            <person name="Ruytinx J."/>
            <person name="Liao H.L."/>
            <person name="Branco S."/>
            <person name="Kuo A."/>
            <person name="LaButti K."/>
            <person name="Lipzen A."/>
            <person name="Andreopoulos W."/>
            <person name="Pangilinan J."/>
            <person name="Riley R."/>
            <person name="Hundley H."/>
            <person name="Na H."/>
            <person name="Barry K."/>
            <person name="Grigoriev I.V."/>
            <person name="Stajich J.E."/>
            <person name="Kennedy P.G."/>
        </authorList>
    </citation>
    <scope>NUCLEOTIDE SEQUENCE</scope>
    <source>
        <strain evidence="2">DOB743</strain>
    </source>
</reference>
<keyword evidence="3" id="KW-1185">Reference proteome</keyword>
<name>A0A9P7CYK6_9AGAM</name>
<dbReference type="PANTHER" id="PTHR38248:SF2">
    <property type="entry name" value="FUNK1 11"/>
    <property type="match status" value="1"/>
</dbReference>
<dbReference type="EMBL" id="JABBWD010000063">
    <property type="protein sequence ID" value="KAG1770808.1"/>
    <property type="molecule type" value="Genomic_DNA"/>
</dbReference>
<proteinExistence type="predicted"/>
<dbReference type="OrthoDB" id="3260094at2759"/>
<dbReference type="AlphaFoldDB" id="A0A9P7CYK6"/>
<dbReference type="GO" id="GO:0004672">
    <property type="term" value="F:protein kinase activity"/>
    <property type="evidence" value="ECO:0007669"/>
    <property type="project" value="InterPro"/>
</dbReference>
<dbReference type="SMART" id="SM00220">
    <property type="entry name" value="S_TKc"/>
    <property type="match status" value="1"/>
</dbReference>
<protein>
    <recommendedName>
        <fullName evidence="1">Protein kinase domain-containing protein</fullName>
    </recommendedName>
</protein>
<gene>
    <name evidence="2" type="ORF">EV702DRAFT_1188898</name>
</gene>
<dbReference type="PANTHER" id="PTHR38248">
    <property type="entry name" value="FUNK1 6"/>
    <property type="match status" value="1"/>
</dbReference>
<evidence type="ECO:0000259" key="1">
    <source>
        <dbReference type="PROSITE" id="PS50011"/>
    </source>
</evidence>
<accession>A0A9P7CYK6</accession>
<organism evidence="2 3">
    <name type="scientific">Suillus placidus</name>
    <dbReference type="NCBI Taxonomy" id="48579"/>
    <lineage>
        <taxon>Eukaryota</taxon>
        <taxon>Fungi</taxon>
        <taxon>Dikarya</taxon>
        <taxon>Basidiomycota</taxon>
        <taxon>Agaricomycotina</taxon>
        <taxon>Agaricomycetes</taxon>
        <taxon>Agaricomycetidae</taxon>
        <taxon>Boletales</taxon>
        <taxon>Suillineae</taxon>
        <taxon>Suillaceae</taxon>
        <taxon>Suillus</taxon>
    </lineage>
</organism>
<feature type="domain" description="Protein kinase" evidence="1">
    <location>
        <begin position="330"/>
        <end position="686"/>
    </location>
</feature>
<evidence type="ECO:0000313" key="3">
    <source>
        <dbReference type="Proteomes" id="UP000714275"/>
    </source>
</evidence>
<evidence type="ECO:0000313" key="2">
    <source>
        <dbReference type="EMBL" id="KAG1770808.1"/>
    </source>
</evidence>
<sequence>MYIVNKLQRTIAPPIYQSKTSSWSLRATILFLWNNYGFILPKPHCPYLTHRIMMLTPHTPPSQNSQMLPPDTVPVPRHTSQADYRTGDLKLGRIAVLADLRRYLQVPFDCLVKCVGAMPSPQDLQRIRHNLTESKILADDESGLQWTDFTPPATSKGSEENAFKPLGRIVAEILAEVPNHGVSFVANPNGTPLSQRNNTSRPDGYLVLSNEKTEPKIHWFDIAVPFEFKKGRDIESLRDDEQKIIWSLHNIMREDLLRRFAFGITIEDTQLRLWLSNRAFLAVTEPINIFENIDGVISLFYALGSASASSTMKELGWDPTVERIRDGEVFRYKFTIGDEVFTTTRELATYGADSMVGRGTRVYEATDAKGEKVAIKDSWREVERQSEGEILENILASCEEKLQPDELANAKKHFVGVRLWQDVAIDDTRDETAMVAGEHNRTWVSIDLNPILSTRPHLSSTGNVPDSGRLSATRLGSIARNGTGIPRRVHTRTIFHDVGVVLKDVIPLADILSCLLGALKALYYLHKAGWVHRDFSVGNVIRVGDIGKLGDFEYAKKIDSNTSQDVRTGTMHFMALEVESQKYLFFTNPDTFTFDTGLPLKPPFRVNFPLKPPFRMNFLHDIESVWWAFTWIFFYHTDTETANAGHSFDTQWEIFQLAFPATVGQTSRRDFFDDLRELDISCQTVLSKTCVDVCQYIPHFAKALQDGYRKAEANYPSLALDDTLLEDMHGRAAEFLRDAQEQAEEAQPGR</sequence>
<dbReference type="Proteomes" id="UP000714275">
    <property type="component" value="Unassembled WGS sequence"/>
</dbReference>
<dbReference type="Gene3D" id="1.10.510.10">
    <property type="entry name" value="Transferase(Phosphotransferase) domain 1"/>
    <property type="match status" value="1"/>
</dbReference>
<comment type="caution">
    <text evidence="2">The sequence shown here is derived from an EMBL/GenBank/DDBJ whole genome shotgun (WGS) entry which is preliminary data.</text>
</comment>
<dbReference type="PROSITE" id="PS50011">
    <property type="entry name" value="PROTEIN_KINASE_DOM"/>
    <property type="match status" value="1"/>
</dbReference>
<dbReference type="InterPro" id="IPR000719">
    <property type="entry name" value="Prot_kinase_dom"/>
</dbReference>
<dbReference type="Pfam" id="PF17667">
    <property type="entry name" value="Pkinase_fungal"/>
    <property type="match status" value="1"/>
</dbReference>
<dbReference type="SUPFAM" id="SSF56112">
    <property type="entry name" value="Protein kinase-like (PK-like)"/>
    <property type="match status" value="1"/>
</dbReference>